<keyword evidence="1" id="KW-0812">Transmembrane</keyword>
<dbReference type="Proteomes" id="UP001595823">
    <property type="component" value="Unassembled WGS sequence"/>
</dbReference>
<dbReference type="EMBL" id="JBHSDK010000015">
    <property type="protein sequence ID" value="MFC4335719.1"/>
    <property type="molecule type" value="Genomic_DNA"/>
</dbReference>
<feature type="transmembrane region" description="Helical" evidence="1">
    <location>
        <begin position="97"/>
        <end position="119"/>
    </location>
</feature>
<keyword evidence="4" id="KW-1185">Reference proteome</keyword>
<feature type="transmembrane region" description="Helical" evidence="1">
    <location>
        <begin position="125"/>
        <end position="145"/>
    </location>
</feature>
<keyword evidence="1" id="KW-1133">Transmembrane helix</keyword>
<feature type="domain" description="DUF1707" evidence="2">
    <location>
        <begin position="23"/>
        <end position="74"/>
    </location>
</feature>
<reference evidence="4" key="1">
    <citation type="journal article" date="2019" name="Int. J. Syst. Evol. Microbiol.">
        <title>The Global Catalogue of Microorganisms (GCM) 10K type strain sequencing project: providing services to taxonomists for standard genome sequencing and annotation.</title>
        <authorList>
            <consortium name="The Broad Institute Genomics Platform"/>
            <consortium name="The Broad Institute Genome Sequencing Center for Infectious Disease"/>
            <person name="Wu L."/>
            <person name="Ma J."/>
        </authorList>
    </citation>
    <scope>NUCLEOTIDE SEQUENCE [LARGE SCALE GENOMIC DNA]</scope>
    <source>
        <strain evidence="4">IBRC-M 10908</strain>
    </source>
</reference>
<name>A0ABV8TZ16_9ACTN</name>
<dbReference type="InterPro" id="IPR012551">
    <property type="entry name" value="DUF1707_SHOCT-like"/>
</dbReference>
<comment type="caution">
    <text evidence="3">The sequence shown here is derived from an EMBL/GenBank/DDBJ whole genome shotgun (WGS) entry which is preliminary data.</text>
</comment>
<evidence type="ECO:0000313" key="3">
    <source>
        <dbReference type="EMBL" id="MFC4335719.1"/>
    </source>
</evidence>
<keyword evidence="1" id="KW-0472">Membrane</keyword>
<sequence length="171" mass="19423">MAKDLQRSGGDEYAFARSVPETRLGHREKALLDSLLNESVQEGYLDLDEYEKRVERVLDARTLGEAERLLADLPPYQRILAGGASGGEDGTPAWIKWVWFGLGIPAATTFGIWTVILLVSGSTQAYWFLYPLVPLLVVGGALTLAERSIIRPWWREEKRKQRLRRAQKNRR</sequence>
<evidence type="ECO:0000313" key="4">
    <source>
        <dbReference type="Proteomes" id="UP001595823"/>
    </source>
</evidence>
<dbReference type="Pfam" id="PF08044">
    <property type="entry name" value="DUF1707"/>
    <property type="match status" value="1"/>
</dbReference>
<dbReference type="RefSeq" id="WP_380620860.1">
    <property type="nucleotide sequence ID" value="NZ_JBHSDK010000015.1"/>
</dbReference>
<accession>A0ABV8TZ16</accession>
<proteinExistence type="predicted"/>
<evidence type="ECO:0000259" key="2">
    <source>
        <dbReference type="Pfam" id="PF08044"/>
    </source>
</evidence>
<organism evidence="3 4">
    <name type="scientific">Salininema proteolyticum</name>
    <dbReference type="NCBI Taxonomy" id="1607685"/>
    <lineage>
        <taxon>Bacteria</taxon>
        <taxon>Bacillati</taxon>
        <taxon>Actinomycetota</taxon>
        <taxon>Actinomycetes</taxon>
        <taxon>Glycomycetales</taxon>
        <taxon>Glycomycetaceae</taxon>
        <taxon>Salininema</taxon>
    </lineage>
</organism>
<evidence type="ECO:0000256" key="1">
    <source>
        <dbReference type="SAM" id="Phobius"/>
    </source>
</evidence>
<protein>
    <submittedName>
        <fullName evidence="3">DUF1707 domain-containing protein</fullName>
    </submittedName>
</protein>
<gene>
    <name evidence="3" type="ORF">ACFPET_10955</name>
</gene>